<dbReference type="RefSeq" id="XP_022839925.1">
    <property type="nucleotide sequence ID" value="XM_022982985.1"/>
</dbReference>
<dbReference type="EMBL" id="CAID01000011">
    <property type="protein sequence ID" value="CEF99603.1"/>
    <property type="molecule type" value="Genomic_DNA"/>
</dbReference>
<name>A0A090N4C0_OSTTA</name>
<dbReference type="Proteomes" id="UP000009170">
    <property type="component" value="Unassembled WGS sequence"/>
</dbReference>
<feature type="domain" description="CHORD" evidence="5">
    <location>
        <begin position="23"/>
        <end position="83"/>
    </location>
</feature>
<evidence type="ECO:0000256" key="3">
    <source>
        <dbReference type="ARBA" id="ARBA00022833"/>
    </source>
</evidence>
<dbReference type="FunCoup" id="A0A090N4C0">
    <property type="interactions" value="1476"/>
</dbReference>
<keyword evidence="2" id="KW-0677">Repeat</keyword>
<sequence>MTDVNDDLDALPKCSRPDGKYMCQRLGCDALYLPGPTNVDGECVHHVAKPVFHDGVKSWPCCGKSSHDFGEFMSIRGCVSGRHTCRKITYENDAKGDGNVGTGGSGDALNASPAPAPMRAPIASTSDKALGTRGPDAQCQRCAQGFYCAEHASNDASEKSVEETKPEPIINVDPDAWQTCKRPGCGLKFRERDNAGDACVFHSGAPIFHETKKGWSCCTADKLVYDFDDFLKIAPCARGRHDANAAPLQFQRSSATKR</sequence>
<comment type="caution">
    <text evidence="6">The sequence shown here is derived from an EMBL/GenBank/DDBJ whole genome shotgun (WGS) entry which is preliminary data.</text>
</comment>
<evidence type="ECO:0000256" key="4">
    <source>
        <dbReference type="SAM" id="MobiDB-lite"/>
    </source>
</evidence>
<dbReference type="InterPro" id="IPR043316">
    <property type="entry name" value="RAR1"/>
</dbReference>
<dbReference type="PANTHER" id="PTHR47895">
    <property type="entry name" value="CYSTEINE AND HISTIDINE-RICH DOMAIN-CONTAINING PROTEIN RAR1"/>
    <property type="match status" value="1"/>
</dbReference>
<dbReference type="Gene3D" id="4.10.1130.20">
    <property type="match status" value="2"/>
</dbReference>
<evidence type="ECO:0000313" key="7">
    <source>
        <dbReference type="Proteomes" id="UP000009170"/>
    </source>
</evidence>
<organism evidence="6 7">
    <name type="scientific">Ostreococcus tauri</name>
    <name type="common">Marine green alga</name>
    <dbReference type="NCBI Taxonomy" id="70448"/>
    <lineage>
        <taxon>Eukaryota</taxon>
        <taxon>Viridiplantae</taxon>
        <taxon>Chlorophyta</taxon>
        <taxon>Mamiellophyceae</taxon>
        <taxon>Mamiellales</taxon>
        <taxon>Bathycoccaceae</taxon>
        <taxon>Ostreococcus</taxon>
    </lineage>
</organism>
<reference evidence="7" key="1">
    <citation type="journal article" date="2006" name="Proc. Natl. Acad. Sci. U.S.A.">
        <title>Genome analysis of the smallest free-living eukaryote Ostreococcus tauri unveils many unique features.</title>
        <authorList>
            <person name="Derelle E."/>
            <person name="Ferraz C."/>
            <person name="Rombauts S."/>
            <person name="Rouze P."/>
            <person name="Worden A.Z."/>
            <person name="Robbens S."/>
            <person name="Partensky F."/>
            <person name="Degroeve S."/>
            <person name="Echeynie S."/>
            <person name="Cooke R."/>
            <person name="Saeys Y."/>
            <person name="Wuyts J."/>
            <person name="Jabbari K."/>
            <person name="Bowler C."/>
            <person name="Panaud O."/>
            <person name="Piegu B."/>
            <person name="Ball S.G."/>
            <person name="Ral J.-P."/>
            <person name="Bouget F.-Y."/>
            <person name="Piganeau G."/>
            <person name="De Baets B."/>
            <person name="Picard A."/>
            <person name="Delseny M."/>
            <person name="Demaille J."/>
            <person name="Van de Peer Y."/>
            <person name="Moreau H."/>
        </authorList>
    </citation>
    <scope>NUCLEOTIDE SEQUENCE [LARGE SCALE GENOMIC DNA]</scope>
    <source>
        <strain evidence="7">OTTH 0595 / CCAP 157/2 / RCC745</strain>
    </source>
</reference>
<dbReference type="OrthoDB" id="10261079at2759"/>
<evidence type="ECO:0000259" key="5">
    <source>
        <dbReference type="PROSITE" id="PS51401"/>
    </source>
</evidence>
<dbReference type="PROSITE" id="PS51401">
    <property type="entry name" value="CHORD"/>
    <property type="match status" value="2"/>
</dbReference>
<dbReference type="STRING" id="70448.A0A090N4C0"/>
<protein>
    <submittedName>
        <fullName evidence="6">Cysteine/histidine-rich domain</fullName>
    </submittedName>
</protein>
<dbReference type="GO" id="GO:0046872">
    <property type="term" value="F:metal ion binding"/>
    <property type="evidence" value="ECO:0007669"/>
    <property type="project" value="UniProtKB-KW"/>
</dbReference>
<dbReference type="PANTHER" id="PTHR47895:SF2">
    <property type="entry name" value="CYSTEINE AND HISTIDINE-RICH DOMAIN-CONTAINING PROTEIN RAR1"/>
    <property type="match status" value="1"/>
</dbReference>
<dbReference type="KEGG" id="ota:OT_ostta11g01275"/>
<dbReference type="Pfam" id="PF04968">
    <property type="entry name" value="CHORD"/>
    <property type="match status" value="2"/>
</dbReference>
<dbReference type="AlphaFoldDB" id="A0A090N4C0"/>
<dbReference type="InParanoid" id="A0A090N4C0"/>
<evidence type="ECO:0000256" key="2">
    <source>
        <dbReference type="ARBA" id="ARBA00022737"/>
    </source>
</evidence>
<keyword evidence="7" id="KW-1185">Reference proteome</keyword>
<evidence type="ECO:0000313" key="6">
    <source>
        <dbReference type="EMBL" id="CEF99603.1"/>
    </source>
</evidence>
<keyword evidence="1" id="KW-0479">Metal-binding</keyword>
<dbReference type="InterPro" id="IPR007051">
    <property type="entry name" value="CHORD_dom"/>
</dbReference>
<evidence type="ECO:0000256" key="1">
    <source>
        <dbReference type="ARBA" id="ARBA00022723"/>
    </source>
</evidence>
<reference evidence="6 7" key="2">
    <citation type="journal article" date="2014" name="BMC Genomics">
        <title>An improved genome of the model marine alga Ostreococcus tauri unfolds by assessing Illumina de novo assemblies.</title>
        <authorList>
            <person name="Blanc-Mathieu R."/>
            <person name="Verhelst B."/>
            <person name="Derelle E."/>
            <person name="Rombauts S."/>
            <person name="Bouget F.Y."/>
            <person name="Carre I."/>
            <person name="Chateau A."/>
            <person name="Eyre-Walker A."/>
            <person name="Grimsley N."/>
            <person name="Moreau H."/>
            <person name="Piegu B."/>
            <person name="Rivals E."/>
            <person name="Schackwitz W."/>
            <person name="Van de Peer Y."/>
            <person name="Piganeau G."/>
        </authorList>
    </citation>
    <scope>NUCLEOTIDE SEQUENCE [LARGE SCALE GENOMIC DNA]</scope>
    <source>
        <strain evidence="7">OTTH 0595 / CCAP 157/2 / RCC745</strain>
    </source>
</reference>
<feature type="domain" description="CHORD" evidence="5">
    <location>
        <begin position="180"/>
        <end position="241"/>
    </location>
</feature>
<dbReference type="GeneID" id="34946232"/>
<proteinExistence type="predicted"/>
<accession>A0A090N4C0</accession>
<gene>
    <name evidence="6" type="ORF">OT_ostta11g01275</name>
</gene>
<keyword evidence="3" id="KW-0862">Zinc</keyword>
<feature type="region of interest" description="Disordered" evidence="4">
    <location>
        <begin position="96"/>
        <end position="119"/>
    </location>
</feature>